<evidence type="ECO:0000256" key="5">
    <source>
        <dbReference type="ARBA" id="ARBA00022741"/>
    </source>
</evidence>
<keyword evidence="6" id="KW-0227">DNA damage</keyword>
<dbReference type="SUPFAM" id="SSF52540">
    <property type="entry name" value="P-loop containing nucleoside triphosphate hydrolases"/>
    <property type="match status" value="2"/>
</dbReference>
<protein>
    <recommendedName>
        <fullName evidence="14">ABC transporter domain-containing protein</fullName>
    </recommendedName>
</protein>
<dbReference type="KEGG" id="tad:TRIADDRAFT_62674"/>
<keyword evidence="13" id="KW-0234">DNA repair</keyword>
<keyword evidence="10" id="KW-0067">ATP-binding</keyword>
<keyword evidence="11" id="KW-0267">Excision nuclease</keyword>
<evidence type="ECO:0000256" key="6">
    <source>
        <dbReference type="ARBA" id="ARBA00022763"/>
    </source>
</evidence>
<gene>
    <name evidence="15" type="ORF">TRIADDRAFT_62674</name>
</gene>
<dbReference type="PANTHER" id="PTHR43152">
    <property type="entry name" value="UVRABC SYSTEM PROTEIN A"/>
    <property type="match status" value="1"/>
</dbReference>
<keyword evidence="7" id="KW-0228">DNA excision</keyword>
<dbReference type="GO" id="GO:0006974">
    <property type="term" value="P:DNA damage response"/>
    <property type="evidence" value="ECO:0000318"/>
    <property type="project" value="GO_Central"/>
</dbReference>
<organism evidence="15 16">
    <name type="scientific">Trichoplax adhaerens</name>
    <name type="common">Trichoplax reptans</name>
    <dbReference type="NCBI Taxonomy" id="10228"/>
    <lineage>
        <taxon>Eukaryota</taxon>
        <taxon>Metazoa</taxon>
        <taxon>Placozoa</taxon>
        <taxon>Uniplacotomia</taxon>
        <taxon>Trichoplacea</taxon>
        <taxon>Trichoplacidae</taxon>
        <taxon>Trichoplax</taxon>
    </lineage>
</organism>
<dbReference type="EMBL" id="DS985497">
    <property type="protein sequence ID" value="EDV18863.1"/>
    <property type="molecule type" value="Genomic_DNA"/>
</dbReference>
<dbReference type="InterPro" id="IPR003439">
    <property type="entry name" value="ABC_transporter-like_ATP-bd"/>
</dbReference>
<dbReference type="InParanoid" id="B3SEI3"/>
<keyword evidence="8" id="KW-0863">Zinc-finger</keyword>
<evidence type="ECO:0000256" key="2">
    <source>
        <dbReference type="ARBA" id="ARBA00022490"/>
    </source>
</evidence>
<dbReference type="PANTHER" id="PTHR43152:SF3">
    <property type="entry name" value="UVRABC SYSTEM PROTEIN A"/>
    <property type="match status" value="1"/>
</dbReference>
<evidence type="ECO:0000256" key="12">
    <source>
        <dbReference type="ARBA" id="ARBA00023125"/>
    </source>
</evidence>
<name>B3SEI3_TRIAD</name>
<evidence type="ECO:0000256" key="8">
    <source>
        <dbReference type="ARBA" id="ARBA00022771"/>
    </source>
</evidence>
<dbReference type="InterPro" id="IPR017871">
    <property type="entry name" value="ABC_transporter-like_CS"/>
</dbReference>
<dbReference type="GO" id="GO:0005524">
    <property type="term" value="F:ATP binding"/>
    <property type="evidence" value="ECO:0007669"/>
    <property type="project" value="UniProtKB-KW"/>
</dbReference>
<keyword evidence="5" id="KW-0547">Nucleotide-binding</keyword>
<evidence type="ECO:0000259" key="14">
    <source>
        <dbReference type="PROSITE" id="PS50893"/>
    </source>
</evidence>
<dbReference type="OrthoDB" id="8121756at2759"/>
<accession>B3SEI3</accession>
<evidence type="ECO:0000256" key="7">
    <source>
        <dbReference type="ARBA" id="ARBA00022769"/>
    </source>
</evidence>
<dbReference type="Gene3D" id="1.20.1580.10">
    <property type="entry name" value="ABC transporter ATPase like domain"/>
    <property type="match status" value="1"/>
</dbReference>
<dbReference type="eggNOG" id="ENOG502QV6G">
    <property type="taxonomic scope" value="Eukaryota"/>
</dbReference>
<evidence type="ECO:0000256" key="1">
    <source>
        <dbReference type="ARBA" id="ARBA00004496"/>
    </source>
</evidence>
<keyword evidence="9" id="KW-0862">Zinc</keyword>
<dbReference type="Gene3D" id="3.40.50.300">
    <property type="entry name" value="P-loop containing nucleotide triphosphate hydrolases"/>
    <property type="match status" value="2"/>
</dbReference>
<dbReference type="Gene3D" id="1.10.8.280">
    <property type="entry name" value="ABC transporter ATPase domain-like"/>
    <property type="match status" value="1"/>
</dbReference>
<evidence type="ECO:0000313" key="15">
    <source>
        <dbReference type="EMBL" id="EDV18863.1"/>
    </source>
</evidence>
<reference evidence="15 16" key="1">
    <citation type="journal article" date="2008" name="Nature">
        <title>The Trichoplax genome and the nature of placozoans.</title>
        <authorList>
            <person name="Srivastava M."/>
            <person name="Begovic E."/>
            <person name="Chapman J."/>
            <person name="Putnam N.H."/>
            <person name="Hellsten U."/>
            <person name="Kawashima T."/>
            <person name="Kuo A."/>
            <person name="Mitros T."/>
            <person name="Salamov A."/>
            <person name="Carpenter M.L."/>
            <person name="Signorovitch A.Y."/>
            <person name="Moreno M.A."/>
            <person name="Kamm K."/>
            <person name="Grimwood J."/>
            <person name="Schmutz J."/>
            <person name="Shapiro H."/>
            <person name="Grigoriev I.V."/>
            <person name="Buss L.W."/>
            <person name="Schierwater B."/>
            <person name="Dellaporta S.L."/>
            <person name="Rokhsar D.S."/>
        </authorList>
    </citation>
    <scope>NUCLEOTIDE SEQUENCE [LARGE SCALE GENOMIC DNA]</scope>
    <source>
        <strain evidence="15 16">Grell-BS-1999</strain>
    </source>
</reference>
<keyword evidence="12" id="KW-0238">DNA-binding</keyword>
<keyword evidence="2" id="KW-0963">Cytoplasm</keyword>
<evidence type="ECO:0000256" key="3">
    <source>
        <dbReference type="ARBA" id="ARBA00022723"/>
    </source>
</evidence>
<dbReference type="GO" id="GO:0003677">
    <property type="term" value="F:DNA binding"/>
    <property type="evidence" value="ECO:0000318"/>
    <property type="project" value="GO_Central"/>
</dbReference>
<evidence type="ECO:0000256" key="9">
    <source>
        <dbReference type="ARBA" id="ARBA00022833"/>
    </source>
</evidence>
<evidence type="ECO:0000313" key="16">
    <source>
        <dbReference type="Proteomes" id="UP000009022"/>
    </source>
</evidence>
<dbReference type="Proteomes" id="UP000009022">
    <property type="component" value="Unassembled WGS sequence"/>
</dbReference>
<evidence type="ECO:0000256" key="4">
    <source>
        <dbReference type="ARBA" id="ARBA00022737"/>
    </source>
</evidence>
<sequence>MKHYYSIANFMVGTFTNIFNKFFYTETNQTNQQLLGKITAWSQGNNAKCLFNNNTIPQQFVDAWGADLAINIADEFIKQVINLEDPSDTWNEDLLHTTKHNLSLPQFIMDFSTITTIGAGILDTINYYTNYILLSWISPIGLPNIIWQNVKEHYEMLSLQNVLGGLGAGVVLGAKLGARVYASEIFILSMVDIIKISSLDEFGIRQLVEKFGIDSIKPLHEAGGKFSDLETFEIYKLVAKCGIDSIKPLYDAGAKFSDLDTIKIIGLVAKYRVKIDDNSRDRIVDSVENILKISKGLLYVEIKSIPKDCSSPDIEEGKVLIFSEKFSCPISGFSLTEIEPRIFSFNSPYGACPKCNGLGKEMSFDPQLIIPDKTLTLLEGAIAPWKKKHSKYSNTQYKFYESLLNALAIHYNFDLNTPYEELPNDIKDIIMNGNNGEDIKFSYQDGYRQSTVNQPFKGVIQILEEKLNKTESNYIIEELAKYQIQINCSDCQGFRVKKESLCVKINNLHIGNVTKFSISDAYSWIKNLKDNLDQTQINISKLILKEIERRISSTLSGGESQRIRLASQIGSSLTGVLYVLDEPSIGLHQSDNDKLINSLKELRDLGNSIIVVEHDEDTMVQSDYLIDIGKYAGGRCEVCEGDGLLKIEMHFLPDVYVKCDECNGKRYNKDTLQIKYNGKNIADILEMTVDEGIIFFDKIPLINDKLKALNSVGLGYISIGQSATTLSGGEAQRVKLAKELSKKSTGRTLYILDEPTTGLHSHDIQNLLQVLHELVDMGNTVIVIEHNLDVIKTADYIIDIGPKGDIKGGEVVAIGTPEEVTVGMVKKVSDFASTGQDTAGKTPSFQATLKGDSQKVRYQIKRSNYINRFRRWIGLDPDQSDIFGEYIASRVTASLLNKNAPPDLAPEVDLIYNEDQHDFSLASKYLNDRDQRFVGMTLGELIEDKDNLKAQEKAKYLNQFRKSLEITLSQMDSMFKISSPNPRQQVLYKLFENSVAKLDSIFDEIEQTKEMEEPYEKRRKKTKLVFGKASDNQLSIDKPCKIGIEGKIEAVSINKVELYNALA</sequence>
<keyword evidence="3" id="KW-0479">Metal-binding</keyword>
<dbReference type="GO" id="GO:0006281">
    <property type="term" value="P:DNA repair"/>
    <property type="evidence" value="ECO:0007669"/>
    <property type="project" value="UniProtKB-KW"/>
</dbReference>
<dbReference type="InterPro" id="IPR041552">
    <property type="entry name" value="UvrA_DNA-bd"/>
</dbReference>
<proteinExistence type="predicted"/>
<dbReference type="PROSITE" id="PS50893">
    <property type="entry name" value="ABC_TRANSPORTER_2"/>
    <property type="match status" value="1"/>
</dbReference>
<evidence type="ECO:0000256" key="11">
    <source>
        <dbReference type="ARBA" id="ARBA00022881"/>
    </source>
</evidence>
<evidence type="ECO:0000256" key="13">
    <source>
        <dbReference type="ARBA" id="ARBA00023204"/>
    </source>
</evidence>
<feature type="non-terminal residue" evidence="15">
    <location>
        <position position="1063"/>
    </location>
</feature>
<keyword evidence="16" id="KW-1185">Reference proteome</keyword>
<feature type="domain" description="ABC transporter" evidence="14">
    <location>
        <begin position="532"/>
        <end position="827"/>
    </location>
</feature>
<comment type="subcellular location">
    <subcellularLocation>
        <location evidence="1">Cytoplasm</location>
    </subcellularLocation>
</comment>
<dbReference type="GO" id="GO:0005829">
    <property type="term" value="C:cytosol"/>
    <property type="evidence" value="ECO:0000318"/>
    <property type="project" value="GO_Central"/>
</dbReference>
<dbReference type="GO" id="GO:0004518">
    <property type="term" value="F:nuclease activity"/>
    <property type="evidence" value="ECO:0007669"/>
    <property type="project" value="UniProtKB-KW"/>
</dbReference>
<dbReference type="GO" id="GO:0008270">
    <property type="term" value="F:zinc ion binding"/>
    <property type="evidence" value="ECO:0007669"/>
    <property type="project" value="UniProtKB-KW"/>
</dbReference>
<evidence type="ECO:0000256" key="10">
    <source>
        <dbReference type="ARBA" id="ARBA00022840"/>
    </source>
</evidence>
<keyword evidence="4" id="KW-0677">Repeat</keyword>
<dbReference type="Pfam" id="PF00005">
    <property type="entry name" value="ABC_tran"/>
    <property type="match status" value="1"/>
</dbReference>
<dbReference type="PROSITE" id="PS00211">
    <property type="entry name" value="ABC_TRANSPORTER_1"/>
    <property type="match status" value="2"/>
</dbReference>
<dbReference type="InterPro" id="IPR027417">
    <property type="entry name" value="P-loop_NTPase"/>
</dbReference>
<dbReference type="AlphaFoldDB" id="B3SEI3"/>
<dbReference type="Pfam" id="PF17755">
    <property type="entry name" value="UvrA_DNA-bind"/>
    <property type="match status" value="1"/>
</dbReference>
<dbReference type="HOGENOM" id="CLU_288967_0_0_1"/>
<dbReference type="GO" id="GO:0016887">
    <property type="term" value="F:ATP hydrolysis activity"/>
    <property type="evidence" value="ECO:0007669"/>
    <property type="project" value="InterPro"/>
</dbReference>